<dbReference type="PANTHER" id="PTHR48106">
    <property type="entry name" value="QUINONE OXIDOREDUCTASE PIG3-RELATED"/>
    <property type="match status" value="1"/>
</dbReference>
<dbReference type="InterPro" id="IPR013154">
    <property type="entry name" value="ADH-like_N"/>
</dbReference>
<comment type="caution">
    <text evidence="4">The sequence shown here is derived from an EMBL/GenBank/DDBJ whole genome shotgun (WGS) entry which is preliminary data.</text>
</comment>
<evidence type="ECO:0000313" key="4">
    <source>
        <dbReference type="EMBL" id="GIH43968.1"/>
    </source>
</evidence>
<dbReference type="PANTHER" id="PTHR48106:SF13">
    <property type="entry name" value="QUINONE OXIDOREDUCTASE-RELATED"/>
    <property type="match status" value="1"/>
</dbReference>
<evidence type="ECO:0000259" key="3">
    <source>
        <dbReference type="SMART" id="SM00829"/>
    </source>
</evidence>
<dbReference type="Pfam" id="PF13602">
    <property type="entry name" value="ADH_zinc_N_2"/>
    <property type="match status" value="1"/>
</dbReference>
<dbReference type="SUPFAM" id="SSF51735">
    <property type="entry name" value="NAD(P)-binding Rossmann-fold domains"/>
    <property type="match status" value="1"/>
</dbReference>
<dbReference type="InterPro" id="IPR020843">
    <property type="entry name" value="ER"/>
</dbReference>
<reference evidence="4 5" key="1">
    <citation type="submission" date="2021-01" db="EMBL/GenBank/DDBJ databases">
        <title>Whole genome shotgun sequence of Microbispora corallina NBRC 16416.</title>
        <authorList>
            <person name="Komaki H."/>
            <person name="Tamura T."/>
        </authorList>
    </citation>
    <scope>NUCLEOTIDE SEQUENCE [LARGE SCALE GENOMIC DNA]</scope>
    <source>
        <strain evidence="4 5">NBRC 16416</strain>
    </source>
</reference>
<accession>A0ABQ4GAH6</accession>
<keyword evidence="5" id="KW-1185">Reference proteome</keyword>
<dbReference type="Gene3D" id="3.90.180.10">
    <property type="entry name" value="Medium-chain alcohol dehydrogenases, catalytic domain"/>
    <property type="match status" value="2"/>
</dbReference>
<protein>
    <recommendedName>
        <fullName evidence="3">Enoyl reductase (ER) domain-containing protein</fullName>
    </recommendedName>
</protein>
<dbReference type="RefSeq" id="WP_204061001.1">
    <property type="nucleotide sequence ID" value="NZ_BAAAGP010000026.1"/>
</dbReference>
<dbReference type="Gene3D" id="3.40.50.720">
    <property type="entry name" value="NAD(P)-binding Rossmann-like Domain"/>
    <property type="match status" value="2"/>
</dbReference>
<keyword evidence="2" id="KW-0560">Oxidoreductase</keyword>
<dbReference type="EMBL" id="BOOC01000049">
    <property type="protein sequence ID" value="GIH43968.1"/>
    <property type="molecule type" value="Genomic_DNA"/>
</dbReference>
<evidence type="ECO:0000313" key="5">
    <source>
        <dbReference type="Proteomes" id="UP000603904"/>
    </source>
</evidence>
<feature type="domain" description="Enoyl reductase (ER)" evidence="3">
    <location>
        <begin position="12"/>
        <end position="397"/>
    </location>
</feature>
<evidence type="ECO:0000256" key="1">
    <source>
        <dbReference type="ARBA" id="ARBA00022857"/>
    </source>
</evidence>
<proteinExistence type="predicted"/>
<dbReference type="SUPFAM" id="SSF50129">
    <property type="entry name" value="GroES-like"/>
    <property type="match status" value="1"/>
</dbReference>
<sequence length="404" mass="39612">MRALVMTGPSQGPDRTEIREIAEPTPGPGEVTVDVAHAGINFLDVMARRGDPGYVAAWPYVPGKEIAGTVREVGPGVTDLFPGQRVAAFTSGGGLAEVALARAALTVPVPAGVPSEVAASAPLMLASALLLLTDAGRFRAGETVLVHSASGGVGSAVARLVPALGGGRLIGTVGRPGKVAAALSAGYDAAVARHDAGVRPETRGVAAPGARIVPSGDVGGGASSVDAAHGIDRDVTRAGGDLAGAIRAAAGGGVDLAGAIRAAAGGGVDLAGAIQAAAGGGVDLVLDPLGTATLDLDLDVAAPGARIVLFGNAGGGAMAPLPSQARLRSGNIGVVGFSISSLSATAPHRVAAALRRVLDLIAEGRLDVPVTEVGSLDEVPAVHQLLAEGRGEGKYAARVGRPFS</sequence>
<dbReference type="Pfam" id="PF08240">
    <property type="entry name" value="ADH_N"/>
    <property type="match status" value="1"/>
</dbReference>
<keyword evidence="1" id="KW-0521">NADP</keyword>
<dbReference type="InterPro" id="IPR011032">
    <property type="entry name" value="GroES-like_sf"/>
</dbReference>
<gene>
    <name evidence="4" type="ORF">Mco01_69680</name>
</gene>
<dbReference type="Proteomes" id="UP000603904">
    <property type="component" value="Unassembled WGS sequence"/>
</dbReference>
<organism evidence="4 5">
    <name type="scientific">Microbispora corallina</name>
    <dbReference type="NCBI Taxonomy" id="83302"/>
    <lineage>
        <taxon>Bacteria</taxon>
        <taxon>Bacillati</taxon>
        <taxon>Actinomycetota</taxon>
        <taxon>Actinomycetes</taxon>
        <taxon>Streptosporangiales</taxon>
        <taxon>Streptosporangiaceae</taxon>
        <taxon>Microbispora</taxon>
    </lineage>
</organism>
<dbReference type="SMART" id="SM00829">
    <property type="entry name" value="PKS_ER"/>
    <property type="match status" value="1"/>
</dbReference>
<evidence type="ECO:0000256" key="2">
    <source>
        <dbReference type="ARBA" id="ARBA00023002"/>
    </source>
</evidence>
<dbReference type="InterPro" id="IPR036291">
    <property type="entry name" value="NAD(P)-bd_dom_sf"/>
</dbReference>
<name>A0ABQ4GAH6_9ACTN</name>